<reference evidence="3 4" key="1">
    <citation type="journal article" date="2012" name="BMC Genomics">
        <title>Sequencing the genome of Marssonina brunnea reveals fungus-poplar co-evolution.</title>
        <authorList>
            <person name="Zhu S."/>
            <person name="Cao Y.-Z."/>
            <person name="Jiang C."/>
            <person name="Tan B.-Y."/>
            <person name="Wang Z."/>
            <person name="Feng S."/>
            <person name="Zhang L."/>
            <person name="Su X.-H."/>
            <person name="Brejova B."/>
            <person name="Vinar T."/>
            <person name="Xu M."/>
            <person name="Wang M.-X."/>
            <person name="Zhang S.-G."/>
            <person name="Huang M.-R."/>
            <person name="Wu R."/>
            <person name="Zhou Y."/>
        </authorList>
    </citation>
    <scope>NUCLEOTIDE SEQUENCE [LARGE SCALE GENOMIC DNA]</scope>
    <source>
        <strain evidence="3 4">MB_m1</strain>
    </source>
</reference>
<dbReference type="Proteomes" id="UP000006753">
    <property type="component" value="Unassembled WGS sequence"/>
</dbReference>
<dbReference type="HOGENOM" id="CLU_1875866_0_0_1"/>
<keyword evidence="4" id="KW-1185">Reference proteome</keyword>
<proteinExistence type="predicted"/>
<dbReference type="EMBL" id="JH921441">
    <property type="protein sequence ID" value="EKD15712.1"/>
    <property type="molecule type" value="Genomic_DNA"/>
</dbReference>
<organism evidence="3 4">
    <name type="scientific">Marssonina brunnea f. sp. multigermtubi (strain MB_m1)</name>
    <name type="common">Marssonina leaf spot fungus</name>
    <dbReference type="NCBI Taxonomy" id="1072389"/>
    <lineage>
        <taxon>Eukaryota</taxon>
        <taxon>Fungi</taxon>
        <taxon>Dikarya</taxon>
        <taxon>Ascomycota</taxon>
        <taxon>Pezizomycotina</taxon>
        <taxon>Leotiomycetes</taxon>
        <taxon>Helotiales</taxon>
        <taxon>Drepanopezizaceae</taxon>
        <taxon>Drepanopeziza</taxon>
    </lineage>
</organism>
<evidence type="ECO:0000313" key="4">
    <source>
        <dbReference type="Proteomes" id="UP000006753"/>
    </source>
</evidence>
<protein>
    <submittedName>
        <fullName evidence="3">Uncharacterized protein</fullName>
    </submittedName>
</protein>
<dbReference type="KEGG" id="mbe:MBM_06340"/>
<keyword evidence="2" id="KW-0732">Signal</keyword>
<gene>
    <name evidence="3" type="ORF">MBM_06340</name>
</gene>
<evidence type="ECO:0000313" key="3">
    <source>
        <dbReference type="EMBL" id="EKD15712.1"/>
    </source>
</evidence>
<evidence type="ECO:0000256" key="2">
    <source>
        <dbReference type="SAM" id="SignalP"/>
    </source>
</evidence>
<feature type="signal peptide" evidence="2">
    <location>
        <begin position="1"/>
        <end position="16"/>
    </location>
</feature>
<feature type="chain" id="PRO_5003853068" evidence="2">
    <location>
        <begin position="17"/>
        <end position="136"/>
    </location>
</feature>
<dbReference type="InParanoid" id="K1WTG0"/>
<name>K1WTG0_MARBU</name>
<sequence>MRLFLGLAVLAGLAIPRPTDVEKKKVSPASLLRSEDAAAADMARRGPPSTSQPKPAVRDSRELRVWLLTMIWGAVPISPQRMRVQLPVQLGGELGISGAYYHPQHDPFRSKILLFVGPFFPLGATSHARLEILQFP</sequence>
<accession>K1WTG0</accession>
<feature type="region of interest" description="Disordered" evidence="1">
    <location>
        <begin position="25"/>
        <end position="57"/>
    </location>
</feature>
<evidence type="ECO:0000256" key="1">
    <source>
        <dbReference type="SAM" id="MobiDB-lite"/>
    </source>
</evidence>
<dbReference type="AlphaFoldDB" id="K1WTG0"/>